<evidence type="ECO:0008006" key="2">
    <source>
        <dbReference type="Google" id="ProtNLM"/>
    </source>
</evidence>
<name>A0A3B0STM6_9ZZZZ</name>
<sequence length="71" mass="8083">VLELLPQIPVLDARTLARHVGVSERSARNALEALEQHEIVVPVDVEVGQRGRPARWWAARELLNIAQQWVR</sequence>
<dbReference type="SUPFAM" id="SSF46785">
    <property type="entry name" value="Winged helix' DNA-binding domain"/>
    <property type="match status" value="1"/>
</dbReference>
<accession>A0A3B0STM6</accession>
<proteinExistence type="predicted"/>
<protein>
    <recommendedName>
        <fullName evidence="2">Helix-turn-helix type 11 domain-containing protein</fullName>
    </recommendedName>
</protein>
<reference evidence="1" key="1">
    <citation type="submission" date="2018-06" db="EMBL/GenBank/DDBJ databases">
        <authorList>
            <person name="Zhirakovskaya E."/>
        </authorList>
    </citation>
    <scope>NUCLEOTIDE SEQUENCE</scope>
</reference>
<dbReference type="InterPro" id="IPR036390">
    <property type="entry name" value="WH_DNA-bd_sf"/>
</dbReference>
<dbReference type="AlphaFoldDB" id="A0A3B0STM6"/>
<dbReference type="EMBL" id="UOEK01000540">
    <property type="protein sequence ID" value="VAW09255.1"/>
    <property type="molecule type" value="Genomic_DNA"/>
</dbReference>
<evidence type="ECO:0000313" key="1">
    <source>
        <dbReference type="EMBL" id="VAW09255.1"/>
    </source>
</evidence>
<gene>
    <name evidence="1" type="ORF">MNBD_ACTINO02-855</name>
</gene>
<feature type="non-terminal residue" evidence="1">
    <location>
        <position position="1"/>
    </location>
</feature>
<organism evidence="1">
    <name type="scientific">hydrothermal vent metagenome</name>
    <dbReference type="NCBI Taxonomy" id="652676"/>
    <lineage>
        <taxon>unclassified sequences</taxon>
        <taxon>metagenomes</taxon>
        <taxon>ecological metagenomes</taxon>
    </lineage>
</organism>